<dbReference type="EC" id="1.2.1.3" evidence="3"/>
<evidence type="ECO:0000256" key="5">
    <source>
        <dbReference type="PROSITE-ProRule" id="PRU10007"/>
    </source>
</evidence>
<dbReference type="InterPro" id="IPR044086">
    <property type="entry name" value="LUC3-like"/>
</dbReference>
<protein>
    <recommendedName>
        <fullName evidence="3">aldehyde dehydrogenase (NAD(+))</fullName>
        <ecNumber evidence="3">1.2.1.3</ecNumber>
    </recommendedName>
</protein>
<dbReference type="Proteomes" id="UP000178912">
    <property type="component" value="Unassembled WGS sequence"/>
</dbReference>
<proteinExistence type="inferred from homology"/>
<dbReference type="OrthoDB" id="310895at2759"/>
<dbReference type="FunFam" id="3.40.309.10:FF:000009">
    <property type="entry name" value="Aldehyde dehydrogenase A"/>
    <property type="match status" value="1"/>
</dbReference>
<name>A0A1E1K7N0_9HELO</name>
<dbReference type="InterPro" id="IPR015590">
    <property type="entry name" value="Aldehyde_DH_dom"/>
</dbReference>
<evidence type="ECO:0000259" key="7">
    <source>
        <dbReference type="Pfam" id="PF00171"/>
    </source>
</evidence>
<accession>A0A1E1K7N0</accession>
<evidence type="ECO:0000313" key="8">
    <source>
        <dbReference type="EMBL" id="CZS94097.1"/>
    </source>
</evidence>
<dbReference type="GO" id="GO:0004029">
    <property type="term" value="F:aldehyde dehydrogenase (NAD+) activity"/>
    <property type="evidence" value="ECO:0007669"/>
    <property type="project" value="UniProtKB-EC"/>
</dbReference>
<dbReference type="PROSITE" id="PS00687">
    <property type="entry name" value="ALDEHYDE_DEHYDR_GLU"/>
    <property type="match status" value="1"/>
</dbReference>
<keyword evidence="2 6" id="KW-0560">Oxidoreductase</keyword>
<comment type="similarity">
    <text evidence="1 6">Belongs to the aldehyde dehydrogenase family.</text>
</comment>
<dbReference type="InterPro" id="IPR016163">
    <property type="entry name" value="Ald_DH_C"/>
</dbReference>
<evidence type="ECO:0000256" key="6">
    <source>
        <dbReference type="RuleBase" id="RU003345"/>
    </source>
</evidence>
<feature type="active site" evidence="5">
    <location>
        <position position="258"/>
    </location>
</feature>
<sequence>MAPSRDTPAATDGSKIDFATFSNIINGKPSTSSTTTHSINPASKESNWEVPLSTFQDVDEAVAAARRAFKPWSKTAVAERKAALEGWSAEIAKHTAEFANLLVIEQGKPHQWATAEAGYASKAVSITASLELPEEVVESGEGRQTVTRYTPLGVAVGIVAWNYPLYMAVGKIAPAVLTGNTIILKPSPFTPYTAIKVVEIAQKFFPPGVIQVLTGDESLGPMLTIHPGVDNISFTGSSATGKKVMESASKTLKRVTLELGGNDPAIVCKSVDIATVAPIVATMAFMNSGQTCLLIKRIYIHSSIYEAFRDAMVAYTKTMKVGEGFDEGVFLGPVQNKMQYDKVQGLFDDVEKNGMNIAIGGKTPDSKGYFINPTIIDNPDESSRIVVEEPFGPILPIMSWTEEDEVIDRANNTKMGLGASVWSSDLEEASRIAKQLEAGSVWVNEHMALGPTNAFSGHKHSGIGAEGGVEGLKGFCNIQVLYLKK</sequence>
<evidence type="ECO:0000256" key="3">
    <source>
        <dbReference type="ARBA" id="ARBA00024226"/>
    </source>
</evidence>
<comment type="catalytic activity">
    <reaction evidence="4">
        <text>an aldehyde + NAD(+) + H2O = a carboxylate + NADH + 2 H(+)</text>
        <dbReference type="Rhea" id="RHEA:16185"/>
        <dbReference type="ChEBI" id="CHEBI:15377"/>
        <dbReference type="ChEBI" id="CHEBI:15378"/>
        <dbReference type="ChEBI" id="CHEBI:17478"/>
        <dbReference type="ChEBI" id="CHEBI:29067"/>
        <dbReference type="ChEBI" id="CHEBI:57540"/>
        <dbReference type="ChEBI" id="CHEBI:57945"/>
        <dbReference type="EC" id="1.2.1.3"/>
    </reaction>
</comment>
<gene>
    <name evidence="8" type="ORF">RAG0_04131</name>
</gene>
<dbReference type="SUPFAM" id="SSF53720">
    <property type="entry name" value="ALDH-like"/>
    <property type="match status" value="1"/>
</dbReference>
<dbReference type="AlphaFoldDB" id="A0A1E1K7N0"/>
<dbReference type="PANTHER" id="PTHR11699">
    <property type="entry name" value="ALDEHYDE DEHYDROGENASE-RELATED"/>
    <property type="match status" value="1"/>
</dbReference>
<dbReference type="InterPro" id="IPR016162">
    <property type="entry name" value="Ald_DH_N"/>
</dbReference>
<dbReference type="Gene3D" id="3.40.309.10">
    <property type="entry name" value="Aldehyde Dehydrogenase, Chain A, domain 2"/>
    <property type="match status" value="1"/>
</dbReference>
<feature type="domain" description="Aldehyde dehydrogenase" evidence="7">
    <location>
        <begin position="32"/>
        <end position="479"/>
    </location>
</feature>
<evidence type="ECO:0000313" key="9">
    <source>
        <dbReference type="Proteomes" id="UP000178912"/>
    </source>
</evidence>
<dbReference type="Gene3D" id="3.40.605.10">
    <property type="entry name" value="Aldehyde Dehydrogenase, Chain A, domain 1"/>
    <property type="match status" value="1"/>
</dbReference>
<evidence type="ECO:0000256" key="1">
    <source>
        <dbReference type="ARBA" id="ARBA00009986"/>
    </source>
</evidence>
<evidence type="ECO:0000256" key="2">
    <source>
        <dbReference type="ARBA" id="ARBA00023002"/>
    </source>
</evidence>
<dbReference type="Pfam" id="PF00171">
    <property type="entry name" value="Aldedh"/>
    <property type="match status" value="1"/>
</dbReference>
<organism evidence="8 9">
    <name type="scientific">Rhynchosporium agropyri</name>
    <dbReference type="NCBI Taxonomy" id="914238"/>
    <lineage>
        <taxon>Eukaryota</taxon>
        <taxon>Fungi</taxon>
        <taxon>Dikarya</taxon>
        <taxon>Ascomycota</taxon>
        <taxon>Pezizomycotina</taxon>
        <taxon>Leotiomycetes</taxon>
        <taxon>Helotiales</taxon>
        <taxon>Ploettnerulaceae</taxon>
        <taxon>Rhynchosporium</taxon>
    </lineage>
</organism>
<dbReference type="InterPro" id="IPR029510">
    <property type="entry name" value="Ald_DH_CS_GLU"/>
</dbReference>
<dbReference type="EMBL" id="FJUX01000017">
    <property type="protein sequence ID" value="CZS94097.1"/>
    <property type="molecule type" value="Genomic_DNA"/>
</dbReference>
<evidence type="ECO:0000256" key="4">
    <source>
        <dbReference type="ARBA" id="ARBA00049194"/>
    </source>
</evidence>
<dbReference type="FunFam" id="3.40.605.10:FF:000007">
    <property type="entry name" value="NAD/NADP-dependent betaine aldehyde dehydrogenase"/>
    <property type="match status" value="1"/>
</dbReference>
<reference evidence="9" key="1">
    <citation type="submission" date="2016-03" db="EMBL/GenBank/DDBJ databases">
        <authorList>
            <person name="Guldener U."/>
        </authorList>
    </citation>
    <scope>NUCLEOTIDE SEQUENCE [LARGE SCALE GENOMIC DNA]</scope>
    <source>
        <strain evidence="9">04CH-RAC-A.6.1</strain>
    </source>
</reference>
<dbReference type="CDD" id="cd07106">
    <property type="entry name" value="ALDH_AldA-AAD23400"/>
    <property type="match status" value="1"/>
</dbReference>
<keyword evidence="9" id="KW-1185">Reference proteome</keyword>
<dbReference type="InterPro" id="IPR016161">
    <property type="entry name" value="Ald_DH/histidinol_DH"/>
</dbReference>